<dbReference type="EMBL" id="UINC01001549">
    <property type="protein sequence ID" value="SUZ83396.1"/>
    <property type="molecule type" value="Genomic_DNA"/>
</dbReference>
<dbReference type="AlphaFoldDB" id="A0A381QVE9"/>
<dbReference type="PANTHER" id="PTHR35610:SF7">
    <property type="entry name" value="3-ISOPROPYLMALATE DEHYDRATASE"/>
    <property type="match status" value="1"/>
</dbReference>
<sequence>MNQMEHLNIYETPDRKLDKMVVVFSGWADAAEGASSAIKFLLRKLHAQKFADIDPEEFYDFSQTRPHSSRTRDGKRRIHWPANEFSYLTDTDTESGIMVFVGVEPNLKWRTFSKTVARVAREHGVKTVIHIGALLDAVPHTRPVKLSGTASEPKLSEFLESQGIRSSNYQGPTGISSAIMDACINEGMDYTSIWGHTSHYLQAAPNHRIGSNLLQVLVKLLDLPLDLSELISAADMFNEEVAKAVANDEQISSYVTKLEGQYDEAVAAIEIPDPAELVRDLEQFLRGEQRLPPTDP</sequence>
<evidence type="ECO:0000313" key="1">
    <source>
        <dbReference type="EMBL" id="SUZ83396.1"/>
    </source>
</evidence>
<dbReference type="InterPro" id="IPR038389">
    <property type="entry name" value="PSMG2_sf"/>
</dbReference>
<dbReference type="PANTHER" id="PTHR35610">
    <property type="entry name" value="3-ISOPROPYLMALATE DEHYDRATASE-RELATED"/>
    <property type="match status" value="1"/>
</dbReference>
<dbReference type="SUPFAM" id="SSF159659">
    <property type="entry name" value="Cgl1923-like"/>
    <property type="match status" value="1"/>
</dbReference>
<dbReference type="InterPro" id="IPR008492">
    <property type="entry name" value="Rv2714-like"/>
</dbReference>
<proteinExistence type="predicted"/>
<organism evidence="1">
    <name type="scientific">marine metagenome</name>
    <dbReference type="NCBI Taxonomy" id="408172"/>
    <lineage>
        <taxon>unclassified sequences</taxon>
        <taxon>metagenomes</taxon>
        <taxon>ecological metagenomes</taxon>
    </lineage>
</organism>
<accession>A0A381QVE9</accession>
<name>A0A381QVE9_9ZZZZ</name>
<dbReference type="PIRSF" id="PIRSF028754">
    <property type="entry name" value="UCP028754"/>
    <property type="match status" value="1"/>
</dbReference>
<gene>
    <name evidence="1" type="ORF">METZ01_LOCUS36250</name>
</gene>
<dbReference type="Gene3D" id="3.40.50.10900">
    <property type="entry name" value="PAC-like subunit"/>
    <property type="match status" value="1"/>
</dbReference>
<reference evidence="1" key="1">
    <citation type="submission" date="2018-05" db="EMBL/GenBank/DDBJ databases">
        <authorList>
            <person name="Lanie J.A."/>
            <person name="Ng W.-L."/>
            <person name="Kazmierczak K.M."/>
            <person name="Andrzejewski T.M."/>
            <person name="Davidsen T.M."/>
            <person name="Wayne K.J."/>
            <person name="Tettelin H."/>
            <person name="Glass J.I."/>
            <person name="Rusch D."/>
            <person name="Podicherti R."/>
            <person name="Tsui H.-C.T."/>
            <person name="Winkler M.E."/>
        </authorList>
    </citation>
    <scope>NUCLEOTIDE SEQUENCE</scope>
</reference>
<dbReference type="Pfam" id="PF09754">
    <property type="entry name" value="PAC2"/>
    <property type="match status" value="1"/>
</dbReference>
<dbReference type="InterPro" id="IPR019151">
    <property type="entry name" value="Proteasome_assmbl_chaperone_2"/>
</dbReference>
<protein>
    <recommendedName>
        <fullName evidence="2">PAC2 family protein</fullName>
    </recommendedName>
</protein>
<evidence type="ECO:0008006" key="2">
    <source>
        <dbReference type="Google" id="ProtNLM"/>
    </source>
</evidence>